<name>A0A6A6T6S0_9PLEO</name>
<reference evidence="3" key="1">
    <citation type="journal article" date="2020" name="Stud. Mycol.">
        <title>101 Dothideomycetes genomes: a test case for predicting lifestyles and emergence of pathogens.</title>
        <authorList>
            <person name="Haridas S."/>
            <person name="Albert R."/>
            <person name="Binder M."/>
            <person name="Bloem J."/>
            <person name="Labutti K."/>
            <person name="Salamov A."/>
            <person name="Andreopoulos B."/>
            <person name="Baker S."/>
            <person name="Barry K."/>
            <person name="Bills G."/>
            <person name="Bluhm B."/>
            <person name="Cannon C."/>
            <person name="Castanera R."/>
            <person name="Culley D."/>
            <person name="Daum C."/>
            <person name="Ezra D."/>
            <person name="Gonzalez J."/>
            <person name="Henrissat B."/>
            <person name="Kuo A."/>
            <person name="Liang C."/>
            <person name="Lipzen A."/>
            <person name="Lutzoni F."/>
            <person name="Magnuson J."/>
            <person name="Mondo S."/>
            <person name="Nolan M."/>
            <person name="Ohm R."/>
            <person name="Pangilinan J."/>
            <person name="Park H.-J."/>
            <person name="Ramirez L."/>
            <person name="Alfaro M."/>
            <person name="Sun H."/>
            <person name="Tritt A."/>
            <person name="Yoshinaga Y."/>
            <person name="Zwiers L.-H."/>
            <person name="Turgeon B."/>
            <person name="Goodwin S."/>
            <person name="Spatafora J."/>
            <person name="Crous P."/>
            <person name="Grigoriev I."/>
        </authorList>
    </citation>
    <scope>NUCLEOTIDE SEQUENCE</scope>
    <source>
        <strain evidence="3">CBS 122681</strain>
    </source>
</reference>
<feature type="signal peptide" evidence="2">
    <location>
        <begin position="1"/>
        <end position="18"/>
    </location>
</feature>
<feature type="region of interest" description="Disordered" evidence="1">
    <location>
        <begin position="120"/>
        <end position="150"/>
    </location>
</feature>
<evidence type="ECO:0000313" key="4">
    <source>
        <dbReference type="Proteomes" id="UP000799324"/>
    </source>
</evidence>
<feature type="chain" id="PRO_5025378737" evidence="2">
    <location>
        <begin position="19"/>
        <end position="180"/>
    </location>
</feature>
<sequence length="180" mass="19095">MHMHILIAIASLAVSVLTAPVSLASLNAVAEDKALVARQDFSSIAQGQDDLEGDALINPRQGDLDGDDSDHFPAVGKRDDDADFFGIPSNDQLGDLGTPIISKRDDADFFGIPGDDQIDDLGTPIITKRDDDSDFFGIPGDDQIDGLGTPIINKRDDDSDFFGVPGDDQIDGLGTPIISK</sequence>
<evidence type="ECO:0000313" key="3">
    <source>
        <dbReference type="EMBL" id="KAF2655450.1"/>
    </source>
</evidence>
<keyword evidence="4" id="KW-1185">Reference proteome</keyword>
<dbReference type="Proteomes" id="UP000799324">
    <property type="component" value="Unassembled WGS sequence"/>
</dbReference>
<dbReference type="EMBL" id="MU004349">
    <property type="protein sequence ID" value="KAF2655450.1"/>
    <property type="molecule type" value="Genomic_DNA"/>
</dbReference>
<evidence type="ECO:0000256" key="1">
    <source>
        <dbReference type="SAM" id="MobiDB-lite"/>
    </source>
</evidence>
<dbReference type="AlphaFoldDB" id="A0A6A6T6S0"/>
<keyword evidence="2" id="KW-0732">Signal</keyword>
<proteinExistence type="predicted"/>
<evidence type="ECO:0000256" key="2">
    <source>
        <dbReference type="SAM" id="SignalP"/>
    </source>
</evidence>
<gene>
    <name evidence="3" type="ORF">K491DRAFT_778749</name>
</gene>
<protein>
    <submittedName>
        <fullName evidence="3">Uncharacterized protein</fullName>
    </submittedName>
</protein>
<organism evidence="3 4">
    <name type="scientific">Lophiostoma macrostomum CBS 122681</name>
    <dbReference type="NCBI Taxonomy" id="1314788"/>
    <lineage>
        <taxon>Eukaryota</taxon>
        <taxon>Fungi</taxon>
        <taxon>Dikarya</taxon>
        <taxon>Ascomycota</taxon>
        <taxon>Pezizomycotina</taxon>
        <taxon>Dothideomycetes</taxon>
        <taxon>Pleosporomycetidae</taxon>
        <taxon>Pleosporales</taxon>
        <taxon>Lophiostomataceae</taxon>
        <taxon>Lophiostoma</taxon>
    </lineage>
</organism>
<accession>A0A6A6T6S0</accession>